<dbReference type="GO" id="GO:0006338">
    <property type="term" value="P:chromatin remodeling"/>
    <property type="evidence" value="ECO:0007669"/>
    <property type="project" value="UniProtKB-ARBA"/>
</dbReference>
<gene>
    <name evidence="3" type="ORF">K469DRAFT_552932</name>
</gene>
<feature type="non-terminal residue" evidence="3">
    <location>
        <position position="1"/>
    </location>
</feature>
<dbReference type="InterPro" id="IPR023780">
    <property type="entry name" value="Chromo_domain"/>
</dbReference>
<organism evidence="3 4">
    <name type="scientific">Zopfia rhizophila CBS 207.26</name>
    <dbReference type="NCBI Taxonomy" id="1314779"/>
    <lineage>
        <taxon>Eukaryota</taxon>
        <taxon>Fungi</taxon>
        <taxon>Dikarya</taxon>
        <taxon>Ascomycota</taxon>
        <taxon>Pezizomycotina</taxon>
        <taxon>Dothideomycetes</taxon>
        <taxon>Dothideomycetes incertae sedis</taxon>
        <taxon>Zopfiaceae</taxon>
        <taxon>Zopfia</taxon>
    </lineage>
</organism>
<dbReference type="Pfam" id="PF00385">
    <property type="entry name" value="Chromo"/>
    <property type="match status" value="1"/>
</dbReference>
<evidence type="ECO:0000313" key="4">
    <source>
        <dbReference type="Proteomes" id="UP000800200"/>
    </source>
</evidence>
<feature type="domain" description="Chromo" evidence="2">
    <location>
        <begin position="10"/>
        <end position="72"/>
    </location>
</feature>
<dbReference type="EMBL" id="ML994614">
    <property type="protein sequence ID" value="KAF2193047.1"/>
    <property type="molecule type" value="Genomic_DNA"/>
</dbReference>
<dbReference type="AlphaFoldDB" id="A0A6A6ELK0"/>
<dbReference type="SUPFAM" id="SSF54160">
    <property type="entry name" value="Chromo domain-like"/>
    <property type="match status" value="1"/>
</dbReference>
<dbReference type="SMART" id="SM00298">
    <property type="entry name" value="CHROMO"/>
    <property type="match status" value="1"/>
</dbReference>
<accession>A0A6A6ELK0</accession>
<evidence type="ECO:0000313" key="3">
    <source>
        <dbReference type="EMBL" id="KAF2193047.1"/>
    </source>
</evidence>
<dbReference type="InterPro" id="IPR016197">
    <property type="entry name" value="Chromo-like_dom_sf"/>
</dbReference>
<name>A0A6A6ELK0_9PEZI</name>
<evidence type="ECO:0000259" key="2">
    <source>
        <dbReference type="PROSITE" id="PS50013"/>
    </source>
</evidence>
<reference evidence="3" key="1">
    <citation type="journal article" date="2020" name="Stud. Mycol.">
        <title>101 Dothideomycetes genomes: a test case for predicting lifestyles and emergence of pathogens.</title>
        <authorList>
            <person name="Haridas S."/>
            <person name="Albert R."/>
            <person name="Binder M."/>
            <person name="Bloem J."/>
            <person name="Labutti K."/>
            <person name="Salamov A."/>
            <person name="Andreopoulos B."/>
            <person name="Baker S."/>
            <person name="Barry K."/>
            <person name="Bills G."/>
            <person name="Bluhm B."/>
            <person name="Cannon C."/>
            <person name="Castanera R."/>
            <person name="Culley D."/>
            <person name="Daum C."/>
            <person name="Ezra D."/>
            <person name="Gonzalez J."/>
            <person name="Henrissat B."/>
            <person name="Kuo A."/>
            <person name="Liang C."/>
            <person name="Lipzen A."/>
            <person name="Lutzoni F."/>
            <person name="Magnuson J."/>
            <person name="Mondo S."/>
            <person name="Nolan M."/>
            <person name="Ohm R."/>
            <person name="Pangilinan J."/>
            <person name="Park H.-J."/>
            <person name="Ramirez L."/>
            <person name="Alfaro M."/>
            <person name="Sun H."/>
            <person name="Tritt A."/>
            <person name="Yoshinaga Y."/>
            <person name="Zwiers L.-H."/>
            <person name="Turgeon B."/>
            <person name="Goodwin S."/>
            <person name="Spatafora J."/>
            <person name="Crous P."/>
            <person name="Grigoriev I."/>
        </authorList>
    </citation>
    <scope>NUCLEOTIDE SEQUENCE</scope>
    <source>
        <strain evidence="3">CBS 207.26</strain>
    </source>
</reference>
<dbReference type="Gene3D" id="2.40.50.40">
    <property type="match status" value="1"/>
</dbReference>
<dbReference type="CDD" id="cd00024">
    <property type="entry name" value="CD_CSD"/>
    <property type="match status" value="1"/>
</dbReference>
<dbReference type="PROSITE" id="PS50013">
    <property type="entry name" value="CHROMO_2"/>
    <property type="match status" value="1"/>
</dbReference>
<proteinExistence type="predicted"/>
<keyword evidence="4" id="KW-1185">Reference proteome</keyword>
<sequence>ENSNTASREWMIENILDSRITKNRQGKVRLEYRVRWKGHPPSWKPQHDLVPGSEAMLYRFHNEHLDRPSPTELWRRRSS</sequence>
<dbReference type="Proteomes" id="UP000800200">
    <property type="component" value="Unassembled WGS sequence"/>
</dbReference>
<evidence type="ECO:0000256" key="1">
    <source>
        <dbReference type="ARBA" id="ARBA00011353"/>
    </source>
</evidence>
<dbReference type="OrthoDB" id="5417660at2759"/>
<comment type="subunit">
    <text evidence="1">Component of the NuA4 histone acetyltransferase complex.</text>
</comment>
<dbReference type="InterPro" id="IPR000953">
    <property type="entry name" value="Chromo/chromo_shadow_dom"/>
</dbReference>
<protein>
    <recommendedName>
        <fullName evidence="2">Chromo domain-containing protein</fullName>
    </recommendedName>
</protein>